<dbReference type="SUPFAM" id="SSF51735">
    <property type="entry name" value="NAD(P)-binding Rossmann-fold domains"/>
    <property type="match status" value="1"/>
</dbReference>
<dbReference type="InterPro" id="IPR057326">
    <property type="entry name" value="KR_dom"/>
</dbReference>
<reference evidence="5 6" key="1">
    <citation type="submission" date="2024-10" db="EMBL/GenBank/DDBJ databases">
        <title>The Natural Products Discovery Center: Release of the First 8490 Sequenced Strains for Exploring Actinobacteria Biosynthetic Diversity.</title>
        <authorList>
            <person name="Kalkreuter E."/>
            <person name="Kautsar S.A."/>
            <person name="Yang D."/>
            <person name="Bader C.D."/>
            <person name="Teijaro C.N."/>
            <person name="Fluegel L."/>
            <person name="Davis C.M."/>
            <person name="Simpson J.R."/>
            <person name="Lauterbach L."/>
            <person name="Steele A.D."/>
            <person name="Gui C."/>
            <person name="Meng S."/>
            <person name="Li G."/>
            <person name="Viehrig K."/>
            <person name="Ye F."/>
            <person name="Su P."/>
            <person name="Kiefer A.F."/>
            <person name="Nichols A."/>
            <person name="Cepeda A.J."/>
            <person name="Yan W."/>
            <person name="Fan B."/>
            <person name="Jiang Y."/>
            <person name="Adhikari A."/>
            <person name="Zheng C.-J."/>
            <person name="Schuster L."/>
            <person name="Cowan T.M."/>
            <person name="Smanski M.J."/>
            <person name="Chevrette M.G."/>
            <person name="De Carvalho L.P.S."/>
            <person name="Shen B."/>
        </authorList>
    </citation>
    <scope>NUCLEOTIDE SEQUENCE [LARGE SCALE GENOMIC DNA]</scope>
    <source>
        <strain evidence="5 6">NPDC049639</strain>
    </source>
</reference>
<comment type="similarity">
    <text evidence="1 3">Belongs to the short-chain dehydrogenases/reductases (SDR) family.</text>
</comment>
<evidence type="ECO:0000256" key="2">
    <source>
        <dbReference type="ARBA" id="ARBA00023002"/>
    </source>
</evidence>
<dbReference type="PANTHER" id="PTHR44196">
    <property type="entry name" value="DEHYDROGENASE/REDUCTASE SDR FAMILY MEMBER 7B"/>
    <property type="match status" value="1"/>
</dbReference>
<gene>
    <name evidence="5" type="ORF">ACIB24_02425</name>
</gene>
<evidence type="ECO:0000259" key="4">
    <source>
        <dbReference type="SMART" id="SM00822"/>
    </source>
</evidence>
<evidence type="ECO:0000256" key="3">
    <source>
        <dbReference type="RuleBase" id="RU000363"/>
    </source>
</evidence>
<comment type="caution">
    <text evidence="5">The sequence shown here is derived from an EMBL/GenBank/DDBJ whole genome shotgun (WGS) entry which is preliminary data.</text>
</comment>
<evidence type="ECO:0000313" key="5">
    <source>
        <dbReference type="EMBL" id="MFI7585915.1"/>
    </source>
</evidence>
<dbReference type="InterPro" id="IPR020904">
    <property type="entry name" value="Sc_DH/Rdtase_CS"/>
</dbReference>
<dbReference type="EMBL" id="JBITLV010000001">
    <property type="protein sequence ID" value="MFI7585915.1"/>
    <property type="molecule type" value="Genomic_DNA"/>
</dbReference>
<evidence type="ECO:0000256" key="1">
    <source>
        <dbReference type="ARBA" id="ARBA00006484"/>
    </source>
</evidence>
<dbReference type="InterPro" id="IPR002347">
    <property type="entry name" value="SDR_fam"/>
</dbReference>
<dbReference type="InterPro" id="IPR036291">
    <property type="entry name" value="NAD(P)-bd_dom_sf"/>
</dbReference>
<dbReference type="CDD" id="cd05233">
    <property type="entry name" value="SDR_c"/>
    <property type="match status" value="1"/>
</dbReference>
<protein>
    <submittedName>
        <fullName evidence="5">SDR family NAD(P)-dependent oxidoreductase</fullName>
    </submittedName>
</protein>
<dbReference type="Gene3D" id="3.40.50.720">
    <property type="entry name" value="NAD(P)-binding Rossmann-like Domain"/>
    <property type="match status" value="1"/>
</dbReference>
<accession>A0ABW8AHT0</accession>
<dbReference type="SMART" id="SM00822">
    <property type="entry name" value="PKS_KR"/>
    <property type="match status" value="1"/>
</dbReference>
<feature type="domain" description="Ketoreductase" evidence="4">
    <location>
        <begin position="6"/>
        <end position="185"/>
    </location>
</feature>
<sequence>MSLTSQTVVVTGASRGIGAAAARALHARGATVALLGRDKAALADVTAELGSRAAWFVADVTDSESTAAAAKQVLDRFGQVDSLVVNAGLNLPGTVRSPAADQTFATIIETNLIGSYRTLHAFWPALEASKGYILLMSSIASSVGLGGQTAYAASKAGIESMAHTLRMETAHLGVTIGAVHPWFADTALLHTGEAAMPTFAQTRKRLAPFGRIPGPVGLIGLTLSPEEIGEVMADMVEKRARKRHVPRSSGWMNTGRPVLNSGYGEFVQQAIFGWMMKRIDKETR</sequence>
<dbReference type="Pfam" id="PF00106">
    <property type="entry name" value="adh_short"/>
    <property type="match status" value="1"/>
</dbReference>
<dbReference type="Proteomes" id="UP001612915">
    <property type="component" value="Unassembled WGS sequence"/>
</dbReference>
<proteinExistence type="inferred from homology"/>
<name>A0ABW8AHT0_9ACTN</name>
<dbReference type="PANTHER" id="PTHR44196:SF1">
    <property type="entry name" value="DEHYDROGENASE_REDUCTASE SDR FAMILY MEMBER 7B"/>
    <property type="match status" value="1"/>
</dbReference>
<organism evidence="5 6">
    <name type="scientific">Spongisporangium articulatum</name>
    <dbReference type="NCBI Taxonomy" id="3362603"/>
    <lineage>
        <taxon>Bacteria</taxon>
        <taxon>Bacillati</taxon>
        <taxon>Actinomycetota</taxon>
        <taxon>Actinomycetes</taxon>
        <taxon>Kineosporiales</taxon>
        <taxon>Kineosporiaceae</taxon>
        <taxon>Spongisporangium</taxon>
    </lineage>
</organism>
<dbReference type="PRINTS" id="PR00081">
    <property type="entry name" value="GDHRDH"/>
</dbReference>
<dbReference type="PRINTS" id="PR00080">
    <property type="entry name" value="SDRFAMILY"/>
</dbReference>
<dbReference type="PROSITE" id="PS00061">
    <property type="entry name" value="ADH_SHORT"/>
    <property type="match status" value="1"/>
</dbReference>
<keyword evidence="2" id="KW-0560">Oxidoreductase</keyword>
<dbReference type="RefSeq" id="WP_398274631.1">
    <property type="nucleotide sequence ID" value="NZ_JBITLV010000001.1"/>
</dbReference>
<keyword evidence="6" id="KW-1185">Reference proteome</keyword>
<evidence type="ECO:0000313" key="6">
    <source>
        <dbReference type="Proteomes" id="UP001612915"/>
    </source>
</evidence>